<name>W0FT40_9BACT</name>
<protein>
    <submittedName>
        <fullName evidence="1">Uncharacterized protein</fullName>
    </submittedName>
</protein>
<accession>W0FT40</accession>
<dbReference type="EMBL" id="KC246867">
    <property type="protein sequence ID" value="AHF26117.1"/>
    <property type="molecule type" value="Genomic_DNA"/>
</dbReference>
<dbReference type="AlphaFoldDB" id="W0FT40"/>
<reference evidence="1" key="1">
    <citation type="journal article" date="2013" name="PLoS ONE">
        <title>Metagenomic insights into the carbohydrate-active enzymes carried by the microorganisms adhering to solid digesta in the rumen of cows.</title>
        <authorList>
            <person name="Wang L."/>
            <person name="Hatem A."/>
            <person name="Catalyurek U.V."/>
            <person name="Morrison M."/>
            <person name="Yu Z."/>
        </authorList>
    </citation>
    <scope>NUCLEOTIDE SEQUENCE</scope>
</reference>
<organism evidence="1">
    <name type="scientific">uncultured bacterium Contigcl_1769</name>
    <dbReference type="NCBI Taxonomy" id="1393659"/>
    <lineage>
        <taxon>Bacteria</taxon>
        <taxon>environmental samples</taxon>
    </lineage>
</organism>
<proteinExistence type="predicted"/>
<evidence type="ECO:0000313" key="1">
    <source>
        <dbReference type="EMBL" id="AHF26117.1"/>
    </source>
</evidence>
<sequence length="64" mass="7014">MGIFEVNDLSNVRTLVSAAQASDEPVVVLDGEDECLVAMRPAVFERILFDGMHLNAAPRTTMHL</sequence>